<feature type="signal peptide" evidence="1">
    <location>
        <begin position="1"/>
        <end position="22"/>
    </location>
</feature>
<dbReference type="EMBL" id="JACXXH010000006">
    <property type="protein sequence ID" value="MBD3864118.1"/>
    <property type="molecule type" value="Genomic_DNA"/>
</dbReference>
<keyword evidence="3" id="KW-1185">Reference proteome</keyword>
<comment type="caution">
    <text evidence="2">The sequence shown here is derived from an EMBL/GenBank/DDBJ whole genome shotgun (WGS) entry which is preliminary data.</text>
</comment>
<protein>
    <submittedName>
        <fullName evidence="2">Uncharacterized protein</fullName>
    </submittedName>
</protein>
<evidence type="ECO:0000313" key="2">
    <source>
        <dbReference type="EMBL" id="MBD3864118.1"/>
    </source>
</evidence>
<evidence type="ECO:0000313" key="3">
    <source>
        <dbReference type="Proteomes" id="UP000627521"/>
    </source>
</evidence>
<sequence length="59" mass="6325">MKSLKITLVAIFSIVLLTGVSALNDTTPNKENSNTEVKKVDIKLLATNGIKKDKVPSQG</sequence>
<reference evidence="2 3" key="1">
    <citation type="submission" date="2020-09" db="EMBL/GenBank/DDBJ databases">
        <title>Bacillus nautilus sp. nov., Chryseoglobus crepusculi sp. nov, and Psychrobacter noctis sp. nov., isolated from deep-sea sponges from the equatorial Atlantic.</title>
        <authorList>
            <person name="Stennett H.L."/>
            <person name="Williams S.E."/>
        </authorList>
    </citation>
    <scope>NUCLEOTIDE SEQUENCE [LARGE SCALE GENOMIC DNA]</scope>
    <source>
        <strain evidence="2 3">28M-24</strain>
    </source>
</reference>
<dbReference type="Proteomes" id="UP000627521">
    <property type="component" value="Unassembled WGS sequence"/>
</dbReference>
<keyword evidence="1" id="KW-0732">Signal</keyword>
<accession>A0ABR8LVB2</accession>
<name>A0ABR8LVB2_9FLAO</name>
<gene>
    <name evidence="2" type="ORF">IEG06_11705</name>
</gene>
<feature type="chain" id="PRO_5046501119" evidence="1">
    <location>
        <begin position="23"/>
        <end position="59"/>
    </location>
</feature>
<proteinExistence type="predicted"/>
<dbReference type="RefSeq" id="WP_028283267.1">
    <property type="nucleotide sequence ID" value="NZ_CAXBHU010000005.1"/>
</dbReference>
<evidence type="ECO:0000256" key="1">
    <source>
        <dbReference type="SAM" id="SignalP"/>
    </source>
</evidence>
<organism evidence="2 3">
    <name type="scientific">Olleya marilimosa</name>
    <dbReference type="NCBI Taxonomy" id="272164"/>
    <lineage>
        <taxon>Bacteria</taxon>
        <taxon>Pseudomonadati</taxon>
        <taxon>Bacteroidota</taxon>
        <taxon>Flavobacteriia</taxon>
        <taxon>Flavobacteriales</taxon>
        <taxon>Flavobacteriaceae</taxon>
    </lineage>
</organism>